<dbReference type="PROSITE" id="PS50943">
    <property type="entry name" value="HTH_CROC1"/>
    <property type="match status" value="1"/>
</dbReference>
<evidence type="ECO:0000259" key="1">
    <source>
        <dbReference type="PROSITE" id="PS50943"/>
    </source>
</evidence>
<name>A0A1I7JA58_9BACL</name>
<proteinExistence type="predicted"/>
<dbReference type="Pfam" id="PF13560">
    <property type="entry name" value="HTH_31"/>
    <property type="match status" value="1"/>
</dbReference>
<dbReference type="SMART" id="SM00530">
    <property type="entry name" value="HTH_XRE"/>
    <property type="match status" value="1"/>
</dbReference>
<dbReference type="InterPro" id="IPR001387">
    <property type="entry name" value="Cro/C1-type_HTH"/>
</dbReference>
<dbReference type="RefSeq" id="WP_074952074.1">
    <property type="nucleotide sequence ID" value="NZ_FPBV01000009.1"/>
</dbReference>
<organism evidence="2 3">
    <name type="scientific">Alicyclobacillus macrosporangiidus</name>
    <dbReference type="NCBI Taxonomy" id="392015"/>
    <lineage>
        <taxon>Bacteria</taxon>
        <taxon>Bacillati</taxon>
        <taxon>Bacillota</taxon>
        <taxon>Bacilli</taxon>
        <taxon>Bacillales</taxon>
        <taxon>Alicyclobacillaceae</taxon>
        <taxon>Alicyclobacillus</taxon>
    </lineage>
</organism>
<dbReference type="eggNOG" id="COG3620">
    <property type="taxonomic scope" value="Bacteria"/>
</dbReference>
<dbReference type="AlphaFoldDB" id="A0A1I7JA58"/>
<dbReference type="CDD" id="cd00093">
    <property type="entry name" value="HTH_XRE"/>
    <property type="match status" value="1"/>
</dbReference>
<dbReference type="SUPFAM" id="SSF47413">
    <property type="entry name" value="lambda repressor-like DNA-binding domains"/>
    <property type="match status" value="1"/>
</dbReference>
<feature type="domain" description="HTH cro/C1-type" evidence="1">
    <location>
        <begin position="10"/>
        <end position="64"/>
    </location>
</feature>
<evidence type="ECO:0000313" key="2">
    <source>
        <dbReference type="EMBL" id="SFU82048.1"/>
    </source>
</evidence>
<dbReference type="Proteomes" id="UP000183508">
    <property type="component" value="Unassembled WGS sequence"/>
</dbReference>
<reference evidence="3" key="1">
    <citation type="submission" date="2016-10" db="EMBL/GenBank/DDBJ databases">
        <authorList>
            <person name="Varghese N."/>
        </authorList>
    </citation>
    <scope>NUCLEOTIDE SEQUENCE [LARGE SCALE GENOMIC DNA]</scope>
    <source>
        <strain evidence="3">DSM 17980</strain>
    </source>
</reference>
<evidence type="ECO:0000313" key="3">
    <source>
        <dbReference type="Proteomes" id="UP000183508"/>
    </source>
</evidence>
<dbReference type="STRING" id="392015.SAMN05421543_10940"/>
<sequence>MNDFEIGRALRALRLGAGVTQEYVAYLADTTQAQIARIELGSRGATLRMLRGYARAVGDPEPVLRLCELAIAEDRARKSA</sequence>
<protein>
    <submittedName>
        <fullName evidence="2">Helix-turn-helix domain-containing protein</fullName>
    </submittedName>
</protein>
<dbReference type="OrthoDB" id="2376716at2"/>
<dbReference type="GO" id="GO:0003677">
    <property type="term" value="F:DNA binding"/>
    <property type="evidence" value="ECO:0007669"/>
    <property type="project" value="InterPro"/>
</dbReference>
<dbReference type="EMBL" id="FPBV01000009">
    <property type="protein sequence ID" value="SFU82048.1"/>
    <property type="molecule type" value="Genomic_DNA"/>
</dbReference>
<dbReference type="InterPro" id="IPR010982">
    <property type="entry name" value="Lambda_DNA-bd_dom_sf"/>
</dbReference>
<keyword evidence="3" id="KW-1185">Reference proteome</keyword>
<accession>A0A1I7JA58</accession>
<gene>
    <name evidence="2" type="ORF">SAMN05421543_10940</name>
</gene>
<dbReference type="Gene3D" id="1.10.260.40">
    <property type="entry name" value="lambda repressor-like DNA-binding domains"/>
    <property type="match status" value="1"/>
</dbReference>